<feature type="region of interest" description="Disordered" evidence="4">
    <location>
        <begin position="21"/>
        <end position="44"/>
    </location>
</feature>
<dbReference type="AlphaFoldDB" id="A0A1D1XVW4"/>
<dbReference type="GO" id="GO:0005869">
    <property type="term" value="C:dynactin complex"/>
    <property type="evidence" value="ECO:0007669"/>
    <property type="project" value="InterPro"/>
</dbReference>
<dbReference type="PANTHER" id="PTHR15346">
    <property type="entry name" value="DYNACTIN SUBUNIT"/>
    <property type="match status" value="1"/>
</dbReference>
<keyword evidence="2" id="KW-0963">Cytoplasm</keyword>
<keyword evidence="3" id="KW-0175">Coiled coil</keyword>
<feature type="coiled-coil region" evidence="3">
    <location>
        <begin position="124"/>
        <end position="175"/>
    </location>
</feature>
<protein>
    <submittedName>
        <fullName evidence="5">Dynactin subunit 2</fullName>
    </submittedName>
</protein>
<feature type="coiled-coil region" evidence="3">
    <location>
        <begin position="314"/>
        <end position="341"/>
    </location>
</feature>
<evidence type="ECO:0000256" key="1">
    <source>
        <dbReference type="ARBA" id="ARBA00004496"/>
    </source>
</evidence>
<evidence type="ECO:0000256" key="2">
    <source>
        <dbReference type="ARBA" id="ARBA00022490"/>
    </source>
</evidence>
<accession>A0A1D1XVW4</accession>
<evidence type="ECO:0000256" key="3">
    <source>
        <dbReference type="SAM" id="Coils"/>
    </source>
</evidence>
<feature type="region of interest" description="Disordered" evidence="4">
    <location>
        <begin position="208"/>
        <end position="234"/>
    </location>
</feature>
<dbReference type="InterPro" id="IPR028133">
    <property type="entry name" value="Dynamitin"/>
</dbReference>
<dbReference type="EMBL" id="GDJX01021415">
    <property type="protein sequence ID" value="JAT46521.1"/>
    <property type="molecule type" value="Transcribed_RNA"/>
</dbReference>
<dbReference type="GO" id="GO:0007017">
    <property type="term" value="P:microtubule-based process"/>
    <property type="evidence" value="ECO:0007669"/>
    <property type="project" value="InterPro"/>
</dbReference>
<name>A0A1D1XVW4_9ARAE</name>
<dbReference type="Pfam" id="PF04912">
    <property type="entry name" value="Dynamitin"/>
    <property type="match status" value="1"/>
</dbReference>
<organism evidence="5">
    <name type="scientific">Anthurium amnicola</name>
    <dbReference type="NCBI Taxonomy" id="1678845"/>
    <lineage>
        <taxon>Eukaryota</taxon>
        <taxon>Viridiplantae</taxon>
        <taxon>Streptophyta</taxon>
        <taxon>Embryophyta</taxon>
        <taxon>Tracheophyta</taxon>
        <taxon>Spermatophyta</taxon>
        <taxon>Magnoliopsida</taxon>
        <taxon>Liliopsida</taxon>
        <taxon>Araceae</taxon>
        <taxon>Pothoideae</taxon>
        <taxon>Potheae</taxon>
        <taxon>Anthurium</taxon>
    </lineage>
</organism>
<comment type="subcellular location">
    <subcellularLocation>
        <location evidence="1">Cytoplasm</location>
    </subcellularLocation>
</comment>
<evidence type="ECO:0000256" key="4">
    <source>
        <dbReference type="SAM" id="MobiDB-lite"/>
    </source>
</evidence>
<proteinExistence type="predicted"/>
<feature type="non-terminal residue" evidence="5">
    <location>
        <position position="1"/>
    </location>
</feature>
<reference evidence="5" key="1">
    <citation type="submission" date="2015-07" db="EMBL/GenBank/DDBJ databases">
        <title>Transcriptome Assembly of Anthurium amnicola.</title>
        <authorList>
            <person name="Suzuki J."/>
        </authorList>
    </citation>
    <scope>NUCLEOTIDE SEQUENCE</scope>
</reference>
<gene>
    <name evidence="5" type="primary">DCTN2</name>
    <name evidence="5" type="ORF">g.8737</name>
</gene>
<sequence length="454" mass="51163">RRFLRRTRTICLNMSSKYSTLPDIDNTQPDIYETPDATEEPEASDDGYILAEEGSEDIVREKISVSSGIDKFNDSIVDATDTDFSDRITRHKKQMYKTYVRKPNPEASEYEFVPRQPAFPETPAQKLRRLMVEVQELNDEVEKNKEDPSLAKVERTDLVSQISNLQNDLVNINQNLGETPLDIRDGSIIKQAELGKRLIHQLESFKNNGVTKTNGTNEKEASTESGPSATFDEKDESKNIVTYELYYSPDTAKVHKLAKTTDLDERITALEKLIGTAHGHNIEDLSPTITNSNVIAAIEKLDQHLQLLTQPRHLEAISRKAKTLTAELERVNELKNKELSNGGVIPFETGEKINYLFNLLEKLDPLMSVAPALVNRLKSLQQLHSEAAIFSDTIKMLASEQSKITDELKSLNDVAEKLETSLSVNDESIQRNIDVVDKRVTDLAERLSKLVANQ</sequence>
<evidence type="ECO:0000313" key="5">
    <source>
        <dbReference type="EMBL" id="JAT46521.1"/>
    </source>
</evidence>
<dbReference type="GO" id="GO:0005737">
    <property type="term" value="C:cytoplasm"/>
    <property type="evidence" value="ECO:0007669"/>
    <property type="project" value="UniProtKB-SubCell"/>
</dbReference>